<dbReference type="InterPro" id="IPR045497">
    <property type="entry name" value="DUF6438"/>
</dbReference>
<accession>A0A7L5A248</accession>
<feature type="domain" description="DUF6438" evidence="3">
    <location>
        <begin position="310"/>
        <end position="414"/>
    </location>
</feature>
<organism evidence="4 5">
    <name type="scientific">Hymenobacter busanensis</name>
    <dbReference type="NCBI Taxonomy" id="2607656"/>
    <lineage>
        <taxon>Bacteria</taxon>
        <taxon>Pseudomonadati</taxon>
        <taxon>Bacteroidota</taxon>
        <taxon>Cytophagia</taxon>
        <taxon>Cytophagales</taxon>
        <taxon>Hymenobacteraceae</taxon>
        <taxon>Hymenobacter</taxon>
    </lineage>
</organism>
<evidence type="ECO:0000313" key="4">
    <source>
        <dbReference type="EMBL" id="KAA9338208.1"/>
    </source>
</evidence>
<dbReference type="RefSeq" id="WP_151077733.1">
    <property type="nucleotide sequence ID" value="NZ_CP047647.1"/>
</dbReference>
<reference evidence="4 5" key="1">
    <citation type="submission" date="2019-09" db="EMBL/GenBank/DDBJ databases">
        <title>Genome sequence of Hymenobacter sp. M3.</title>
        <authorList>
            <person name="Srinivasan S."/>
        </authorList>
    </citation>
    <scope>NUCLEOTIDE SEQUENCE [LARGE SCALE GENOMIC DNA]</scope>
    <source>
        <strain evidence="4 5">M3</strain>
    </source>
</reference>
<dbReference type="Pfam" id="PF20033">
    <property type="entry name" value="DUF6438"/>
    <property type="match status" value="1"/>
</dbReference>
<dbReference type="AlphaFoldDB" id="A0A7L5A248"/>
<evidence type="ECO:0000259" key="3">
    <source>
        <dbReference type="Pfam" id="PF20033"/>
    </source>
</evidence>
<dbReference type="EMBL" id="VTWU01000002">
    <property type="protein sequence ID" value="KAA9338208.1"/>
    <property type="molecule type" value="Genomic_DNA"/>
</dbReference>
<evidence type="ECO:0000256" key="1">
    <source>
        <dbReference type="SAM" id="MobiDB-lite"/>
    </source>
</evidence>
<gene>
    <name evidence="4" type="ORF">F0P96_05010</name>
</gene>
<name>A0A7L5A248_9BACT</name>
<feature type="signal peptide" evidence="2">
    <location>
        <begin position="1"/>
        <end position="26"/>
    </location>
</feature>
<dbReference type="Proteomes" id="UP000326380">
    <property type="component" value="Unassembled WGS sequence"/>
</dbReference>
<proteinExistence type="predicted"/>
<comment type="caution">
    <text evidence="4">The sequence shown here is derived from an EMBL/GenBank/DDBJ whole genome shotgun (WGS) entry which is preliminary data.</text>
</comment>
<feature type="chain" id="PRO_5043512471" description="DUF6438 domain-containing protein" evidence="2">
    <location>
        <begin position="27"/>
        <end position="426"/>
    </location>
</feature>
<keyword evidence="5" id="KW-1185">Reference proteome</keyword>
<sequence length="426" mass="44617">MRLPIPAYLTALLLSAALLPACTVNYYVTDKQRGPRPYGGDVVYSGGGNTPGPVYGSYPGNGASSGSTQPGPVRTTPPATRPPVRPQTPTGGGRPPVYETGGHKPEPPTGNSGGSKVERPPVYQTGGHKPEPPAGGTATGGTKVEKEPVYQTGGHKPEPPSGNSTTGGTKLEKEPVYQTGGHKPEPPAVGASHSIGHQPETTAGTSPAGGPKLEREPVYQTGGHKPEPPARPEGVTQQPEGEQSPVYETGGHKPEPPIRKNIRTRLTPATNPADQPMGSGGTVKAVEEGPMASMETSSPGRGEASEEAPVIVFRKTPCFGPCPHYEASIWASGRVHYVGYRNVAKEGTYELKLPAATVTEMLRQAQEVGFSKLQDQYLSGATDMPSTYLTINRKTVQVEQGAPDEVMALLNFIDFEVGKVSGGPKQ</sequence>
<keyword evidence="2" id="KW-0732">Signal</keyword>
<protein>
    <recommendedName>
        <fullName evidence="3">DUF6438 domain-containing protein</fullName>
    </recommendedName>
</protein>
<feature type="region of interest" description="Disordered" evidence="1">
    <location>
        <begin position="53"/>
        <end position="259"/>
    </location>
</feature>
<evidence type="ECO:0000256" key="2">
    <source>
        <dbReference type="SAM" id="SignalP"/>
    </source>
</evidence>
<evidence type="ECO:0000313" key="5">
    <source>
        <dbReference type="Proteomes" id="UP000326380"/>
    </source>
</evidence>